<accession>A0ABT1U6U4</accession>
<comment type="caution">
    <text evidence="1">The sequence shown here is derived from an EMBL/GenBank/DDBJ whole genome shotgun (WGS) entry which is preliminary data.</text>
</comment>
<sequence>MNQQALVISVRLLDDHYHGNGTWPPSPFRLYQALVAAAFTGRTASDAEAVALRWLEQLPPPVVLSPTYQQSALTTYYVPRNGADAQQGNLAAAAKKRDAKLVKPWLFDGLQPLHYVWFFAEHAGEAQTLTELSERLYQLGRGVDMAFAWAEQLSADHAQQIIIQHAGPVFRPTPQGVSNTLDCPSPSRSLDSLLTRYQGQLKRLRKGEFHKPPLPIFQPTGYNCPSSLLLFDIQNQHGDVAAQPLTVAAQFTKRLVELASNRLKAHFPEHAERYLAGIGANDADKALRIRVIPLPSIGHQHTNPDIRRVLVEVPADCPLQLADVEWAFAGWPLEFDPETGEIHPNTPVLVKANDRKMLEHYGISGQKASRIWRTVTPVALPLGKSFTAHFGGERLLKQSQLHYAARQALRHCGITAPVQILRIQSEPFDSTGTLAHDFAFQRFDRARLYHLELAFTEPMTGPLVIGDGRYLGLGVMRPAAEENRSAMRFNINLGNRPTVQSRAAFLQAVRRALMSLDRQLFGQVSRLISGHETDGSAARSGNHRHIFLATDDNDGDGLLDCLLVVAPSGADRNAQSSNGDRERFETVVSRLTNVRAGALGIIGLQLQDNLANPDDPLLGSAKCWKSISNYRPTRCPKTLDQADDAIRVDVINECLRRGLPEPKVEVLNIHQGRKGGIKAQLRLSFAVAVNGPLLLGKDSHEGGGLFGAD</sequence>
<dbReference type="Pfam" id="PF09609">
    <property type="entry name" value="Cas_GSU0054"/>
    <property type="match status" value="1"/>
</dbReference>
<dbReference type="RefSeq" id="WP_256615985.1">
    <property type="nucleotide sequence ID" value="NZ_JANIBK010000080.1"/>
</dbReference>
<reference evidence="1 2" key="1">
    <citation type="submission" date="2022-07" db="EMBL/GenBank/DDBJ databases">
        <title>Methylomonas rivi sp. nov., Methylomonas rosea sp. nov., Methylomonas aureus sp. nov. and Methylomonas subterranea sp. nov., four novel methanotrophs isolated from a freshwater creek and the deep terrestrial subsurface.</title>
        <authorList>
            <person name="Abin C."/>
            <person name="Sankaranarayanan K."/>
            <person name="Garner C."/>
            <person name="Sindelar R."/>
            <person name="Kotary K."/>
            <person name="Garner R."/>
            <person name="Barclay S."/>
            <person name="Lawson P."/>
            <person name="Krumholz L."/>
        </authorList>
    </citation>
    <scope>NUCLEOTIDE SEQUENCE [LARGE SCALE GENOMIC DNA]</scope>
    <source>
        <strain evidence="1 2">WSC-6</strain>
    </source>
</reference>
<name>A0ABT1U6U4_9GAMM</name>
<dbReference type="InterPro" id="IPR019089">
    <property type="entry name" value="Cas_GSU0054"/>
</dbReference>
<evidence type="ECO:0000313" key="2">
    <source>
        <dbReference type="Proteomes" id="UP001524586"/>
    </source>
</evidence>
<dbReference type="NCBIfam" id="TIGR02165">
    <property type="entry name" value="cas5_6_GSU0054"/>
    <property type="match status" value="1"/>
</dbReference>
<proteinExistence type="predicted"/>
<protein>
    <submittedName>
        <fullName evidence="1">Type I-U CRISPR-associated protein Csb2</fullName>
    </submittedName>
</protein>
<evidence type="ECO:0000313" key="1">
    <source>
        <dbReference type="EMBL" id="MCQ8129553.1"/>
    </source>
</evidence>
<organism evidence="1 2">
    <name type="scientific">Methylomonas rivi</name>
    <dbReference type="NCBI Taxonomy" id="2952226"/>
    <lineage>
        <taxon>Bacteria</taxon>
        <taxon>Pseudomonadati</taxon>
        <taxon>Pseudomonadota</taxon>
        <taxon>Gammaproteobacteria</taxon>
        <taxon>Methylococcales</taxon>
        <taxon>Methylococcaceae</taxon>
        <taxon>Methylomonas</taxon>
    </lineage>
</organism>
<dbReference type="Proteomes" id="UP001524586">
    <property type="component" value="Unassembled WGS sequence"/>
</dbReference>
<keyword evidence="2" id="KW-1185">Reference proteome</keyword>
<gene>
    <name evidence="1" type="primary">csb2</name>
    <name evidence="1" type="ORF">NP596_13900</name>
</gene>
<dbReference type="EMBL" id="JANIBK010000080">
    <property type="protein sequence ID" value="MCQ8129553.1"/>
    <property type="molecule type" value="Genomic_DNA"/>
</dbReference>